<dbReference type="EMBL" id="BMPO01000003">
    <property type="protein sequence ID" value="GGJ90029.1"/>
    <property type="molecule type" value="Genomic_DNA"/>
</dbReference>
<feature type="domain" description="Rhomboid protease N-terminal" evidence="9">
    <location>
        <begin position="1"/>
        <end position="63"/>
    </location>
</feature>
<evidence type="ECO:0000259" key="9">
    <source>
        <dbReference type="Pfam" id="PF16733"/>
    </source>
</evidence>
<reference evidence="10" key="2">
    <citation type="submission" date="2020-09" db="EMBL/GenBank/DDBJ databases">
        <authorList>
            <person name="Sun Q."/>
            <person name="Ohkuma M."/>
        </authorList>
    </citation>
    <scope>NUCLEOTIDE SEQUENCE</scope>
    <source>
        <strain evidence="10">JCM 30078</strain>
    </source>
</reference>
<feature type="transmembrane region" description="Helical" evidence="7">
    <location>
        <begin position="234"/>
        <end position="259"/>
    </location>
</feature>
<dbReference type="Pfam" id="PF16733">
    <property type="entry name" value="NRho"/>
    <property type="match status" value="1"/>
</dbReference>
<gene>
    <name evidence="10" type="ORF">GCM10009304_14480</name>
</gene>
<dbReference type="PANTHER" id="PTHR43731">
    <property type="entry name" value="RHOMBOID PROTEASE"/>
    <property type="match status" value="1"/>
</dbReference>
<dbReference type="InterPro" id="IPR038244">
    <property type="entry name" value="NRho_sf"/>
</dbReference>
<keyword evidence="11" id="KW-1185">Reference proteome</keyword>
<evidence type="ECO:0000256" key="5">
    <source>
        <dbReference type="ARBA" id="ARBA00022989"/>
    </source>
</evidence>
<evidence type="ECO:0000259" key="8">
    <source>
        <dbReference type="Pfam" id="PF01694"/>
    </source>
</evidence>
<feature type="transmembrane region" description="Helical" evidence="7">
    <location>
        <begin position="205"/>
        <end position="222"/>
    </location>
</feature>
<comment type="caution">
    <text evidence="10">The sequence shown here is derived from an EMBL/GenBank/DDBJ whole genome shotgun (WGS) entry which is preliminary data.</text>
</comment>
<dbReference type="GO" id="GO:0004252">
    <property type="term" value="F:serine-type endopeptidase activity"/>
    <property type="evidence" value="ECO:0007669"/>
    <property type="project" value="InterPro"/>
</dbReference>
<dbReference type="InterPro" id="IPR035952">
    <property type="entry name" value="Rhomboid-like_sf"/>
</dbReference>
<dbReference type="PANTHER" id="PTHR43731:SF14">
    <property type="entry name" value="PRESENILIN-ASSOCIATED RHOMBOID-LIKE PROTEIN, MITOCHONDRIAL"/>
    <property type="match status" value="1"/>
</dbReference>
<comment type="subcellular location">
    <subcellularLocation>
        <location evidence="1">Membrane</location>
        <topology evidence="1">Multi-pass membrane protein</topology>
    </subcellularLocation>
</comment>
<feature type="transmembrane region" description="Helical" evidence="7">
    <location>
        <begin position="91"/>
        <end position="109"/>
    </location>
</feature>
<feature type="transmembrane region" description="Helical" evidence="7">
    <location>
        <begin position="146"/>
        <end position="167"/>
    </location>
</feature>
<evidence type="ECO:0000256" key="2">
    <source>
        <dbReference type="ARBA" id="ARBA00009045"/>
    </source>
</evidence>
<dbReference type="Pfam" id="PF01694">
    <property type="entry name" value="Rhomboid"/>
    <property type="match status" value="1"/>
</dbReference>
<dbReference type="GO" id="GO:0016020">
    <property type="term" value="C:membrane"/>
    <property type="evidence" value="ECO:0007669"/>
    <property type="project" value="UniProtKB-SubCell"/>
</dbReference>
<dbReference type="InterPro" id="IPR022764">
    <property type="entry name" value="Peptidase_S54_rhomboid_dom"/>
</dbReference>
<evidence type="ECO:0000256" key="3">
    <source>
        <dbReference type="ARBA" id="ARBA00022692"/>
    </source>
</evidence>
<accession>A0A917UVS0</accession>
<keyword evidence="6 7" id="KW-0472">Membrane</keyword>
<proteinExistence type="inferred from homology"/>
<evidence type="ECO:0000313" key="10">
    <source>
        <dbReference type="EMBL" id="GGJ90029.1"/>
    </source>
</evidence>
<comment type="similarity">
    <text evidence="2">Belongs to the peptidase S54 family.</text>
</comment>
<feature type="domain" description="Peptidase S54 rhomboid" evidence="8">
    <location>
        <begin position="141"/>
        <end position="280"/>
    </location>
</feature>
<name>A0A917UVS0_9PSED</name>
<reference evidence="10" key="1">
    <citation type="journal article" date="2014" name="Int. J. Syst. Evol. Microbiol.">
        <title>Complete genome sequence of Corynebacterium casei LMG S-19264T (=DSM 44701T), isolated from a smear-ripened cheese.</title>
        <authorList>
            <consortium name="US DOE Joint Genome Institute (JGI-PGF)"/>
            <person name="Walter F."/>
            <person name="Albersmeier A."/>
            <person name="Kalinowski J."/>
            <person name="Ruckert C."/>
        </authorList>
    </citation>
    <scope>NUCLEOTIDE SEQUENCE</scope>
    <source>
        <strain evidence="10">JCM 30078</strain>
    </source>
</reference>
<dbReference type="Proteomes" id="UP000635983">
    <property type="component" value="Unassembled WGS sequence"/>
</dbReference>
<dbReference type="Gene3D" id="1.20.1540.10">
    <property type="entry name" value="Rhomboid-like"/>
    <property type="match status" value="1"/>
</dbReference>
<evidence type="ECO:0000256" key="7">
    <source>
        <dbReference type="SAM" id="Phobius"/>
    </source>
</evidence>
<evidence type="ECO:0000256" key="6">
    <source>
        <dbReference type="ARBA" id="ARBA00023136"/>
    </source>
</evidence>
<dbReference type="InterPro" id="IPR031976">
    <property type="entry name" value="NRho"/>
</dbReference>
<evidence type="ECO:0000313" key="11">
    <source>
        <dbReference type="Proteomes" id="UP000635983"/>
    </source>
</evidence>
<dbReference type="GO" id="GO:0006508">
    <property type="term" value="P:proteolysis"/>
    <property type="evidence" value="ECO:0007669"/>
    <property type="project" value="UniProtKB-KW"/>
</dbReference>
<dbReference type="AlphaFoldDB" id="A0A917UVS0"/>
<feature type="transmembrane region" description="Helical" evidence="7">
    <location>
        <begin position="265"/>
        <end position="284"/>
    </location>
</feature>
<dbReference type="InterPro" id="IPR050925">
    <property type="entry name" value="Rhomboid_protease_S54"/>
</dbReference>
<dbReference type="RefSeq" id="WP_188982492.1">
    <property type="nucleotide sequence ID" value="NZ_BMPO01000003.1"/>
</dbReference>
<dbReference type="Gene3D" id="3.30.70.2080">
    <property type="match status" value="1"/>
</dbReference>
<evidence type="ECO:0000256" key="1">
    <source>
        <dbReference type="ARBA" id="ARBA00004141"/>
    </source>
</evidence>
<keyword evidence="5 7" id="KW-1133">Transmembrane helix</keyword>
<dbReference type="SUPFAM" id="SSF144091">
    <property type="entry name" value="Rhomboid-like"/>
    <property type="match status" value="1"/>
</dbReference>
<feature type="transmembrane region" description="Helical" evidence="7">
    <location>
        <begin position="179"/>
        <end position="199"/>
    </location>
</feature>
<sequence>MRSVEAFRVALDVDLRDFVKLLRALRVPHRVVEAGDAQILLVTDEQVAQEVRTLYATHPNGADPAGVVVPDALQAHVGRGKATDQLRNHPMTAAVLLLTFAVAVFTGFGDQFSTIRYLSFLDFRIQGQYLYFAPIDHTLNSQWWRLLTPMFLHFGFLHLAMNGLWFWELGKRVEKWHNASILVALTLSIGLLSNVAQYLYTGPSLFGGLSGVLYGLLGYCWIYQKLAPNPVFRLPPGVVAMMLVWLVVCMSGLVSALGFGAIANAAHVSGLIAGCACGAIGGLIGRRGQGSAKRDDR</sequence>
<protein>
    <submittedName>
        <fullName evidence="10">Rhomboid family intramembrane serine protease</fullName>
    </submittedName>
</protein>
<keyword evidence="4" id="KW-0378">Hydrolase</keyword>
<organism evidence="10 11">
    <name type="scientific">Pseudomonas matsuisoli</name>
    <dbReference type="NCBI Taxonomy" id="1515666"/>
    <lineage>
        <taxon>Bacteria</taxon>
        <taxon>Pseudomonadati</taxon>
        <taxon>Pseudomonadota</taxon>
        <taxon>Gammaproteobacteria</taxon>
        <taxon>Pseudomonadales</taxon>
        <taxon>Pseudomonadaceae</taxon>
        <taxon>Pseudomonas</taxon>
    </lineage>
</organism>
<keyword evidence="3 7" id="KW-0812">Transmembrane</keyword>
<evidence type="ECO:0000256" key="4">
    <source>
        <dbReference type="ARBA" id="ARBA00022801"/>
    </source>
</evidence>
<keyword evidence="10" id="KW-0645">Protease</keyword>